<dbReference type="GO" id="GO:0003700">
    <property type="term" value="F:DNA-binding transcription factor activity"/>
    <property type="evidence" value="ECO:0007669"/>
    <property type="project" value="InterPro"/>
</dbReference>
<evidence type="ECO:0000259" key="1">
    <source>
        <dbReference type="Pfam" id="PF00126"/>
    </source>
</evidence>
<comment type="caution">
    <text evidence="2">The sequence shown here is derived from an EMBL/GenBank/DDBJ whole genome shotgun (WGS) entry which is preliminary data.</text>
</comment>
<dbReference type="EMBL" id="NDWU01000033">
    <property type="protein sequence ID" value="PUA31009.1"/>
    <property type="molecule type" value="Genomic_DNA"/>
</dbReference>
<feature type="domain" description="HTH lysR-type" evidence="1">
    <location>
        <begin position="28"/>
        <end position="85"/>
    </location>
</feature>
<accession>A0A2R7Y0N1</accession>
<dbReference type="Pfam" id="PF00126">
    <property type="entry name" value="HTH_1"/>
    <property type="match status" value="1"/>
</dbReference>
<dbReference type="AlphaFoldDB" id="A0A2R7Y0N1"/>
<reference evidence="2 3" key="1">
    <citation type="submission" date="2017-04" db="EMBL/GenBank/DDBJ databases">
        <title>Draft Aigarchaeota genome from a New Zealand hot spring.</title>
        <authorList>
            <person name="Reysenbach A.-L."/>
            <person name="Donaho J.A."/>
            <person name="Gerhart J."/>
            <person name="Kelley J.F."/>
            <person name="Kouba K."/>
            <person name="Podar M."/>
            <person name="Stott M."/>
        </authorList>
    </citation>
    <scope>NUCLEOTIDE SEQUENCE [LARGE SCALE GENOMIC DNA]</scope>
    <source>
        <strain evidence="2">NZ13_MG1</strain>
    </source>
</reference>
<evidence type="ECO:0000313" key="3">
    <source>
        <dbReference type="Proteomes" id="UP000244066"/>
    </source>
</evidence>
<dbReference type="Proteomes" id="UP000244066">
    <property type="component" value="Unassembled WGS sequence"/>
</dbReference>
<dbReference type="InterPro" id="IPR036388">
    <property type="entry name" value="WH-like_DNA-bd_sf"/>
</dbReference>
<name>A0A2R7Y0N1_9ARCH</name>
<dbReference type="InterPro" id="IPR036390">
    <property type="entry name" value="WH_DNA-bd_sf"/>
</dbReference>
<protein>
    <recommendedName>
        <fullName evidence="1">HTH lysR-type domain-containing protein</fullName>
    </recommendedName>
</protein>
<organism evidence="2 3">
    <name type="scientific">Candidatus Terraquivivens tikiterensis</name>
    <dbReference type="NCBI Taxonomy" id="1980982"/>
    <lineage>
        <taxon>Archaea</taxon>
        <taxon>Nitrososphaerota</taxon>
        <taxon>Candidatus Wolframiiraptoraceae</taxon>
        <taxon>Candidatus Terraquivivens</taxon>
    </lineage>
</organism>
<gene>
    <name evidence="2" type="ORF">B9J98_08215</name>
</gene>
<sequence>MTLYPKFKLWFVDKDGEAIFGEGLAGLLEAIDACGSIFEASRRVGMSYRYALHRISLAEKRLKCKLVIRHRGGVAGGTSELTAEGKALLMKYRKVEKDLENFLKRSNELWNGD</sequence>
<evidence type="ECO:0000313" key="2">
    <source>
        <dbReference type="EMBL" id="PUA31009.1"/>
    </source>
</evidence>
<dbReference type="Gene3D" id="1.10.10.10">
    <property type="entry name" value="Winged helix-like DNA-binding domain superfamily/Winged helix DNA-binding domain"/>
    <property type="match status" value="1"/>
</dbReference>
<dbReference type="PANTHER" id="PTHR30432:SF1">
    <property type="entry name" value="DNA-BINDING TRANSCRIPTIONAL DUAL REGULATOR MODE"/>
    <property type="match status" value="1"/>
</dbReference>
<dbReference type="InterPro" id="IPR000847">
    <property type="entry name" value="LysR_HTH_N"/>
</dbReference>
<dbReference type="SUPFAM" id="SSF46785">
    <property type="entry name" value="Winged helix' DNA-binding domain"/>
    <property type="match status" value="1"/>
</dbReference>
<proteinExistence type="predicted"/>
<dbReference type="InterPro" id="IPR051815">
    <property type="entry name" value="Molybdate_resp_trans_reg"/>
</dbReference>
<dbReference type="PANTHER" id="PTHR30432">
    <property type="entry name" value="TRANSCRIPTIONAL REGULATOR MODE"/>
    <property type="match status" value="1"/>
</dbReference>